<dbReference type="Pfam" id="PF13279">
    <property type="entry name" value="4HBT_2"/>
    <property type="match status" value="1"/>
</dbReference>
<dbReference type="SUPFAM" id="SSF54637">
    <property type="entry name" value="Thioesterase/thiol ester dehydrase-isomerase"/>
    <property type="match status" value="1"/>
</dbReference>
<dbReference type="CDD" id="cd00586">
    <property type="entry name" value="4HBT"/>
    <property type="match status" value="1"/>
</dbReference>
<dbReference type="GO" id="GO:0016853">
    <property type="term" value="F:isomerase activity"/>
    <property type="evidence" value="ECO:0007669"/>
    <property type="project" value="UniProtKB-KW"/>
</dbReference>
<accession>A0A0H2RUZ5</accession>
<dbReference type="AlphaFoldDB" id="A0A0H2RUZ5"/>
<dbReference type="PANTHER" id="PTHR31793">
    <property type="entry name" value="4-HYDROXYBENZOYL-COA THIOESTERASE FAMILY MEMBER"/>
    <property type="match status" value="1"/>
</dbReference>
<dbReference type="OrthoDB" id="5538558at2759"/>
<sequence>MASISSLLKIGFQRSACTSAWRPYTLSSSLSQGQGYPIPSRYFSSSCTRGSRNSVSQLQNAFKDPSSPFYLEPGTEGPADPGAGFINPEKVHLPPVIMSLTETVNNTKSPQTRCATLWLKGDGNNTSITYRFDPTSYYEEIVNWGDMDAFQHVNNVRYVRYLESGRIVWMYHLALELGGPILAKDMISGRGVSLILKDISVRYRRPVTFPDTLLIAHRPHDSHPTHFSSAGIIWSYAQQTIVATSDSTLVWYDYDRLKKCDPGEAKRAILEKKIEMLSNSSFPTK</sequence>
<dbReference type="EMBL" id="KQ085962">
    <property type="protein sequence ID" value="KLO13283.1"/>
    <property type="molecule type" value="Genomic_DNA"/>
</dbReference>
<evidence type="ECO:0000313" key="2">
    <source>
        <dbReference type="Proteomes" id="UP000053477"/>
    </source>
</evidence>
<reference evidence="1 2" key="1">
    <citation type="submission" date="2015-04" db="EMBL/GenBank/DDBJ databases">
        <title>Complete genome sequence of Schizopora paradoxa KUC8140, a cosmopolitan wood degrader in East Asia.</title>
        <authorList>
            <consortium name="DOE Joint Genome Institute"/>
            <person name="Min B."/>
            <person name="Park H."/>
            <person name="Jang Y."/>
            <person name="Kim J.-J."/>
            <person name="Kim K.H."/>
            <person name="Pangilinan J."/>
            <person name="Lipzen A."/>
            <person name="Riley R."/>
            <person name="Grigoriev I.V."/>
            <person name="Spatafora J.W."/>
            <person name="Choi I.-G."/>
        </authorList>
    </citation>
    <scope>NUCLEOTIDE SEQUENCE [LARGE SCALE GENOMIC DNA]</scope>
    <source>
        <strain evidence="1 2">KUC8140</strain>
    </source>
</reference>
<keyword evidence="1" id="KW-0413">Isomerase</keyword>
<dbReference type="InterPro" id="IPR050563">
    <property type="entry name" value="4-hydroxybenzoyl-CoA_TE"/>
</dbReference>
<dbReference type="GO" id="GO:0047617">
    <property type="term" value="F:fatty acyl-CoA hydrolase activity"/>
    <property type="evidence" value="ECO:0007669"/>
    <property type="project" value="TreeGrafter"/>
</dbReference>
<keyword evidence="2" id="KW-1185">Reference proteome</keyword>
<name>A0A0H2RUZ5_9AGAM</name>
<dbReference type="PANTHER" id="PTHR31793:SF39">
    <property type="entry name" value="THIOESTERASE_THIOL ESTER DEHYDRASE-ISOMERASE"/>
    <property type="match status" value="1"/>
</dbReference>
<dbReference type="Gene3D" id="3.10.129.10">
    <property type="entry name" value="Hotdog Thioesterase"/>
    <property type="match status" value="1"/>
</dbReference>
<dbReference type="InParanoid" id="A0A0H2RUZ5"/>
<evidence type="ECO:0000313" key="1">
    <source>
        <dbReference type="EMBL" id="KLO13283.1"/>
    </source>
</evidence>
<organism evidence="1 2">
    <name type="scientific">Schizopora paradoxa</name>
    <dbReference type="NCBI Taxonomy" id="27342"/>
    <lineage>
        <taxon>Eukaryota</taxon>
        <taxon>Fungi</taxon>
        <taxon>Dikarya</taxon>
        <taxon>Basidiomycota</taxon>
        <taxon>Agaricomycotina</taxon>
        <taxon>Agaricomycetes</taxon>
        <taxon>Hymenochaetales</taxon>
        <taxon>Schizoporaceae</taxon>
        <taxon>Schizopora</taxon>
    </lineage>
</organism>
<protein>
    <submittedName>
        <fullName evidence="1">Thioesterase/thiol ester dehydrase-isomerase</fullName>
    </submittedName>
</protein>
<proteinExistence type="predicted"/>
<dbReference type="Proteomes" id="UP000053477">
    <property type="component" value="Unassembled WGS sequence"/>
</dbReference>
<dbReference type="InterPro" id="IPR029069">
    <property type="entry name" value="HotDog_dom_sf"/>
</dbReference>
<gene>
    <name evidence="1" type="ORF">SCHPADRAFT_874324</name>
</gene>